<evidence type="ECO:0000313" key="12">
    <source>
        <dbReference type="Proteomes" id="UP000827092"/>
    </source>
</evidence>
<reference evidence="11 12" key="1">
    <citation type="journal article" date="2022" name="Nat. Ecol. Evol.">
        <title>A masculinizing supergene underlies an exaggerated male reproductive morph in a spider.</title>
        <authorList>
            <person name="Hendrickx F."/>
            <person name="De Corte Z."/>
            <person name="Sonet G."/>
            <person name="Van Belleghem S.M."/>
            <person name="Kostlbacher S."/>
            <person name="Vangestel C."/>
        </authorList>
    </citation>
    <scope>NUCLEOTIDE SEQUENCE [LARGE SCALE GENOMIC DNA]</scope>
    <source>
        <strain evidence="11">W744_W776</strain>
    </source>
</reference>
<dbReference type="SMART" id="SM00976">
    <property type="entry name" value="Telo_bind"/>
    <property type="match status" value="1"/>
</dbReference>
<evidence type="ECO:0000256" key="9">
    <source>
        <dbReference type="SAM" id="MobiDB-lite"/>
    </source>
</evidence>
<accession>A0AAV6U018</accession>
<dbReference type="InterPro" id="IPR012340">
    <property type="entry name" value="NA-bd_OB-fold"/>
</dbReference>
<organism evidence="11 12">
    <name type="scientific">Oedothorax gibbosus</name>
    <dbReference type="NCBI Taxonomy" id="931172"/>
    <lineage>
        <taxon>Eukaryota</taxon>
        <taxon>Metazoa</taxon>
        <taxon>Ecdysozoa</taxon>
        <taxon>Arthropoda</taxon>
        <taxon>Chelicerata</taxon>
        <taxon>Arachnida</taxon>
        <taxon>Araneae</taxon>
        <taxon>Araneomorphae</taxon>
        <taxon>Entelegynae</taxon>
        <taxon>Araneoidea</taxon>
        <taxon>Linyphiidae</taxon>
        <taxon>Erigoninae</taxon>
        <taxon>Oedothorax</taxon>
    </lineage>
</organism>
<feature type="region of interest" description="Disordered" evidence="9">
    <location>
        <begin position="152"/>
        <end position="190"/>
    </location>
</feature>
<evidence type="ECO:0000259" key="10">
    <source>
        <dbReference type="SMART" id="SM00976"/>
    </source>
</evidence>
<comment type="subcellular location">
    <subcellularLocation>
        <location evidence="2">Chromosome</location>
        <location evidence="2">Telomere</location>
    </subcellularLocation>
    <subcellularLocation>
        <location evidence="1">Nucleus</location>
    </subcellularLocation>
</comment>
<evidence type="ECO:0000256" key="3">
    <source>
        <dbReference type="ARBA" id="ARBA00008442"/>
    </source>
</evidence>
<dbReference type="PANTHER" id="PTHR14513:SF0">
    <property type="entry name" value="PROTECTION OF TELOMERES PROTEIN 1"/>
    <property type="match status" value="1"/>
</dbReference>
<protein>
    <recommendedName>
        <fullName evidence="4">Protection of telomeres protein 1</fullName>
    </recommendedName>
</protein>
<dbReference type="InterPro" id="IPR011564">
    <property type="entry name" value="Telomer_end-bd_POT1/Cdc13"/>
</dbReference>
<gene>
    <name evidence="11" type="ORF">JTE90_028349</name>
</gene>
<feature type="region of interest" description="Disordered" evidence="9">
    <location>
        <begin position="510"/>
        <end position="542"/>
    </location>
</feature>
<evidence type="ECO:0000256" key="8">
    <source>
        <dbReference type="ARBA" id="ARBA00023242"/>
    </source>
</evidence>
<evidence type="ECO:0000256" key="5">
    <source>
        <dbReference type="ARBA" id="ARBA00022454"/>
    </source>
</evidence>
<dbReference type="Pfam" id="PF16686">
    <property type="entry name" value="POT1PC"/>
    <property type="match status" value="1"/>
</dbReference>
<dbReference type="InterPro" id="IPR028389">
    <property type="entry name" value="POT1"/>
</dbReference>
<evidence type="ECO:0000256" key="1">
    <source>
        <dbReference type="ARBA" id="ARBA00004123"/>
    </source>
</evidence>
<evidence type="ECO:0000256" key="6">
    <source>
        <dbReference type="ARBA" id="ARBA00022895"/>
    </source>
</evidence>
<dbReference type="GO" id="GO:0016233">
    <property type="term" value="P:telomere capping"/>
    <property type="evidence" value="ECO:0007669"/>
    <property type="project" value="TreeGrafter"/>
</dbReference>
<dbReference type="Gene3D" id="2.40.50.140">
    <property type="entry name" value="Nucleic acid-binding proteins"/>
    <property type="match status" value="2"/>
</dbReference>
<comment type="caution">
    <text evidence="11">The sequence shown here is derived from an EMBL/GenBank/DDBJ whole genome shotgun (WGS) entry which is preliminary data.</text>
</comment>
<proteinExistence type="inferred from homology"/>
<keyword evidence="5" id="KW-0158">Chromosome</keyword>
<dbReference type="GO" id="GO:0000783">
    <property type="term" value="C:nuclear telomere cap complex"/>
    <property type="evidence" value="ECO:0007669"/>
    <property type="project" value="TreeGrafter"/>
</dbReference>
<feature type="compositionally biased region" description="Polar residues" evidence="9">
    <location>
        <begin position="523"/>
        <end position="535"/>
    </location>
</feature>
<dbReference type="Pfam" id="PF02765">
    <property type="entry name" value="POT1"/>
    <property type="match status" value="1"/>
</dbReference>
<keyword evidence="12" id="KW-1185">Reference proteome</keyword>
<keyword evidence="8" id="KW-0539">Nucleus</keyword>
<keyword evidence="7" id="KW-0238">DNA-binding</keyword>
<dbReference type="PANTHER" id="PTHR14513">
    <property type="entry name" value="PROTECTION OF TELOMERES 1"/>
    <property type="match status" value="1"/>
</dbReference>
<dbReference type="InterPro" id="IPR032042">
    <property type="entry name" value="POT1PC"/>
</dbReference>
<sequence length="865" mass="97698">MVIKIMAQNSDFEPGEIEILSESCPAAILNAIPSHCQKVLFSQLKAEDNYKDKAIVGKLCQINPLGKRATGFIRKLQITDALSQDEVEKRLTVFLLDQFAQDSEAAHLGGFLIITNFQLEKSTHHKENELPFQILVKKEESQVLFGKKVTTPAPVNSTKARSSNNRNGRTSRENPDHVPRKKAKVQSDDESHQILANHYDYTPLGNLQETEPKFCFNVYGIVDKCSLKVTRGKRTQILDLVLTDETETGFVCSIFAAKDETFPDVYPGDIIRIHRMQVYKFRSRLKGKCLSPKFVLVFSKSNQGSKPRTVAKSFTFTPEDSARVNELFLWYNKKCEPKLISEINRGDSVNIVCQVIGVYCARTTDAVILKIWDGTRTNQFESTHWGLKEEKIDEKLFLIARSYYVVLSVYGQHVAAAAELRPGQFIEVLDAQLYSPKTNPDDCKLCLHTGTKENRGITVLDPQDEKVKDLKERLERIILDRQTIGNDTDDLLSQDNSVFLNCGISQLTQSQQATKSREETEVVEQTTDSQKSTSNNERDVDINALNVPLTSRSDESYQLADVDALNAPLASRSDVPLSQNPVISVLEAAIKPGECTQEFGGTQRDIQEMDTSDENREATSSQIDPVLNKTPLEFRMFLHDPSASIPASPSFFPLTNDSEEEWWNSVPTISETVGHSSVKPSTLSEVVSRDVPHQFRTLSVVMSYEPQNASIVQLIHLYCPKCLYITDDAAPLIEPFEERDGLFYFYCPECKTQGEKQNWPTLEYTFLISFDLHDGTGPSKLQVLLWKEKAVQFFKGVTPEDALRTQEAAQYIFDVLWSICPNCRPFNQTATKDNSYTVYPILDCCIVSYTTEAGVRYQMFDTKLK</sequence>
<comment type="similarity">
    <text evidence="3">Belongs to the telombin family.</text>
</comment>
<dbReference type="AlphaFoldDB" id="A0AAV6U018"/>
<dbReference type="GO" id="GO:0032210">
    <property type="term" value="P:regulation of telomere maintenance via telomerase"/>
    <property type="evidence" value="ECO:0007669"/>
    <property type="project" value="TreeGrafter"/>
</dbReference>
<name>A0AAV6U018_9ARAC</name>
<dbReference type="GO" id="GO:0010521">
    <property type="term" value="F:telomerase inhibitor activity"/>
    <property type="evidence" value="ECO:0007669"/>
    <property type="project" value="TreeGrafter"/>
</dbReference>
<dbReference type="EMBL" id="JAFNEN010000785">
    <property type="protein sequence ID" value="KAG8177351.1"/>
    <property type="molecule type" value="Genomic_DNA"/>
</dbReference>
<feature type="domain" description="Telomeric single stranded DNA binding POT1/Cdc13" evidence="10">
    <location>
        <begin position="201"/>
        <end position="332"/>
    </location>
</feature>
<evidence type="ECO:0000256" key="7">
    <source>
        <dbReference type="ARBA" id="ARBA00023125"/>
    </source>
</evidence>
<dbReference type="GO" id="GO:0098505">
    <property type="term" value="F:G-rich strand telomeric DNA binding"/>
    <property type="evidence" value="ECO:0007669"/>
    <property type="project" value="TreeGrafter"/>
</dbReference>
<dbReference type="SUPFAM" id="SSF50249">
    <property type="entry name" value="Nucleic acid-binding proteins"/>
    <property type="match status" value="2"/>
</dbReference>
<evidence type="ECO:0000256" key="4">
    <source>
        <dbReference type="ARBA" id="ARBA00015253"/>
    </source>
</evidence>
<evidence type="ECO:0000256" key="2">
    <source>
        <dbReference type="ARBA" id="ARBA00004574"/>
    </source>
</evidence>
<evidence type="ECO:0000313" key="11">
    <source>
        <dbReference type="EMBL" id="KAG8177351.1"/>
    </source>
</evidence>
<keyword evidence="6" id="KW-0779">Telomere</keyword>
<dbReference type="Proteomes" id="UP000827092">
    <property type="component" value="Unassembled WGS sequence"/>
</dbReference>